<dbReference type="EC" id="5.2.1.8" evidence="3"/>
<evidence type="ECO:0000256" key="6">
    <source>
        <dbReference type="ARBA" id="ARBA00023235"/>
    </source>
</evidence>
<dbReference type="InterPro" id="IPR027304">
    <property type="entry name" value="Trigger_fact/SurA_dom_sf"/>
</dbReference>
<dbReference type="InterPro" id="IPR046357">
    <property type="entry name" value="PPIase_dom_sf"/>
</dbReference>
<accession>A0A6I3S472</accession>
<dbReference type="PANTHER" id="PTHR47245">
    <property type="entry name" value="PEPTIDYLPROLYL ISOMERASE"/>
    <property type="match status" value="1"/>
</dbReference>
<evidence type="ECO:0000256" key="4">
    <source>
        <dbReference type="ARBA" id="ARBA00022729"/>
    </source>
</evidence>
<keyword evidence="4" id="KW-0732">Signal</keyword>
<sequence length="261" mass="29035">MKKNKLLTALALASAAFAVSAQNIATVNGKPIPKSLQDEWVAQLVANGGKDTPEARRQITENLVANALVEQEAAKRKISDDPKVKFALDYAKFRILQEALLRDEMAKHPVSEKEIKARYEEEKAALGNKEYEVSHILVKDQKTAENIEKKLAAGGNFAALAKEFSVDTGAKENGGDLGWNRPAVFVKPFADAVKNMKKGEISKAPVKTEFGWHIIKVNDVKEVPFPTYDSVKDQIREGLELKKQQNFLNELMKTNKIEYGK</sequence>
<evidence type="ECO:0000313" key="8">
    <source>
        <dbReference type="EMBL" id="MTU42179.1"/>
    </source>
</evidence>
<dbReference type="PANTHER" id="PTHR47245:SF1">
    <property type="entry name" value="FOLDASE PROTEIN PRSA"/>
    <property type="match status" value="1"/>
</dbReference>
<keyword evidence="6 8" id="KW-0413">Isomerase</keyword>
<gene>
    <name evidence="8" type="ORF">GMD42_00785</name>
</gene>
<comment type="caution">
    <text evidence="8">The sequence shown here is derived from an EMBL/GenBank/DDBJ whole genome shotgun (WGS) entry which is preliminary data.</text>
</comment>
<dbReference type="RefSeq" id="WP_021867616.1">
    <property type="nucleotide sequence ID" value="NZ_CAMLVM010000008.1"/>
</dbReference>
<dbReference type="Pfam" id="PF13145">
    <property type="entry name" value="Rotamase_2"/>
    <property type="match status" value="1"/>
</dbReference>
<dbReference type="PROSITE" id="PS50198">
    <property type="entry name" value="PPIC_PPIASE_2"/>
    <property type="match status" value="1"/>
</dbReference>
<proteinExistence type="inferred from homology"/>
<evidence type="ECO:0000256" key="2">
    <source>
        <dbReference type="ARBA" id="ARBA00007656"/>
    </source>
</evidence>
<comment type="catalytic activity">
    <reaction evidence="1">
        <text>[protein]-peptidylproline (omega=180) = [protein]-peptidylproline (omega=0)</text>
        <dbReference type="Rhea" id="RHEA:16237"/>
        <dbReference type="Rhea" id="RHEA-COMP:10747"/>
        <dbReference type="Rhea" id="RHEA-COMP:10748"/>
        <dbReference type="ChEBI" id="CHEBI:83833"/>
        <dbReference type="ChEBI" id="CHEBI:83834"/>
        <dbReference type="EC" id="5.2.1.8"/>
    </reaction>
</comment>
<keyword evidence="5" id="KW-0697">Rotamase</keyword>
<evidence type="ECO:0000313" key="9">
    <source>
        <dbReference type="Proteomes" id="UP000462362"/>
    </source>
</evidence>
<evidence type="ECO:0000259" key="7">
    <source>
        <dbReference type="PROSITE" id="PS50198"/>
    </source>
</evidence>
<dbReference type="SUPFAM" id="SSF109998">
    <property type="entry name" value="Triger factor/SurA peptide-binding domain-like"/>
    <property type="match status" value="1"/>
</dbReference>
<comment type="similarity">
    <text evidence="2">Belongs to the PpiC/parvulin rotamase family.</text>
</comment>
<feature type="domain" description="PpiC" evidence="7">
    <location>
        <begin position="128"/>
        <end position="219"/>
    </location>
</feature>
<dbReference type="EMBL" id="WNCL01000001">
    <property type="protein sequence ID" value="MTU42179.1"/>
    <property type="molecule type" value="Genomic_DNA"/>
</dbReference>
<organism evidence="8 9">
    <name type="scientific">Parasutterella excrementihominis</name>
    <dbReference type="NCBI Taxonomy" id="487175"/>
    <lineage>
        <taxon>Bacteria</taxon>
        <taxon>Pseudomonadati</taxon>
        <taxon>Pseudomonadota</taxon>
        <taxon>Betaproteobacteria</taxon>
        <taxon>Burkholderiales</taxon>
        <taxon>Sutterellaceae</taxon>
        <taxon>Parasutterella</taxon>
    </lineage>
</organism>
<dbReference type="Gene3D" id="3.10.50.40">
    <property type="match status" value="1"/>
</dbReference>
<dbReference type="InterPro" id="IPR000297">
    <property type="entry name" value="PPIase_PpiC"/>
</dbReference>
<dbReference type="Gene3D" id="1.10.8.1040">
    <property type="match status" value="1"/>
</dbReference>
<evidence type="ECO:0000256" key="5">
    <source>
        <dbReference type="ARBA" id="ARBA00023110"/>
    </source>
</evidence>
<dbReference type="InterPro" id="IPR050245">
    <property type="entry name" value="PrsA_foldase"/>
</dbReference>
<protein>
    <recommendedName>
        <fullName evidence="3">peptidylprolyl isomerase</fullName>
        <ecNumber evidence="3">5.2.1.8</ecNumber>
    </recommendedName>
</protein>
<evidence type="ECO:0000256" key="1">
    <source>
        <dbReference type="ARBA" id="ARBA00000971"/>
    </source>
</evidence>
<dbReference type="AlphaFoldDB" id="A0A6I3S472"/>
<name>A0A6I3S472_9BURK</name>
<reference evidence="8 9" key="1">
    <citation type="journal article" date="2019" name="Nat. Med.">
        <title>A library of human gut bacterial isolates paired with longitudinal multiomics data enables mechanistic microbiome research.</title>
        <authorList>
            <person name="Poyet M."/>
            <person name="Groussin M."/>
            <person name="Gibbons S.M."/>
            <person name="Avila-Pacheco J."/>
            <person name="Jiang X."/>
            <person name="Kearney S.M."/>
            <person name="Perrotta A.R."/>
            <person name="Berdy B."/>
            <person name="Zhao S."/>
            <person name="Lieberman T.D."/>
            <person name="Swanson P.K."/>
            <person name="Smith M."/>
            <person name="Roesemann S."/>
            <person name="Alexander J.E."/>
            <person name="Rich S.A."/>
            <person name="Livny J."/>
            <person name="Vlamakis H."/>
            <person name="Clish C."/>
            <person name="Bullock K."/>
            <person name="Deik A."/>
            <person name="Scott J."/>
            <person name="Pierce K.A."/>
            <person name="Xavier R.J."/>
            <person name="Alm E.J."/>
        </authorList>
    </citation>
    <scope>NUCLEOTIDE SEQUENCE [LARGE SCALE GENOMIC DNA]</scope>
    <source>
        <strain evidence="8 9">BIOML-A2</strain>
    </source>
</reference>
<evidence type="ECO:0000256" key="3">
    <source>
        <dbReference type="ARBA" id="ARBA00013194"/>
    </source>
</evidence>
<dbReference type="Proteomes" id="UP000462362">
    <property type="component" value="Unassembled WGS sequence"/>
</dbReference>
<dbReference type="GO" id="GO:0003755">
    <property type="term" value="F:peptidyl-prolyl cis-trans isomerase activity"/>
    <property type="evidence" value="ECO:0007669"/>
    <property type="project" value="UniProtKB-KW"/>
</dbReference>
<dbReference type="SUPFAM" id="SSF54534">
    <property type="entry name" value="FKBP-like"/>
    <property type="match status" value="1"/>
</dbReference>